<evidence type="ECO:0000259" key="6">
    <source>
        <dbReference type="Pfam" id="PF00881"/>
    </source>
</evidence>
<name>A0A1M7N8S9_9BACI</name>
<dbReference type="InterPro" id="IPR000415">
    <property type="entry name" value="Nitroreductase-like"/>
</dbReference>
<keyword evidence="5" id="KW-0560">Oxidoreductase</keyword>
<evidence type="ECO:0000313" key="8">
    <source>
        <dbReference type="Proteomes" id="UP000184184"/>
    </source>
</evidence>
<dbReference type="PANTHER" id="PTHR43673:SF2">
    <property type="entry name" value="NITROREDUCTASE"/>
    <property type="match status" value="1"/>
</dbReference>
<dbReference type="InterPro" id="IPR029479">
    <property type="entry name" value="Nitroreductase"/>
</dbReference>
<comment type="similarity">
    <text evidence="2">Belongs to the nitroreductase family.</text>
</comment>
<dbReference type="Gene3D" id="3.40.109.10">
    <property type="entry name" value="NADH Oxidase"/>
    <property type="match status" value="1"/>
</dbReference>
<evidence type="ECO:0000256" key="2">
    <source>
        <dbReference type="ARBA" id="ARBA00007118"/>
    </source>
</evidence>
<keyword evidence="8" id="KW-1185">Reference proteome</keyword>
<evidence type="ECO:0000256" key="5">
    <source>
        <dbReference type="ARBA" id="ARBA00023002"/>
    </source>
</evidence>
<dbReference type="OrthoDB" id="9804207at2"/>
<organism evidence="7 8">
    <name type="scientific">Gracilibacillus kekensis</name>
    <dbReference type="NCBI Taxonomy" id="1027249"/>
    <lineage>
        <taxon>Bacteria</taxon>
        <taxon>Bacillati</taxon>
        <taxon>Bacillota</taxon>
        <taxon>Bacilli</taxon>
        <taxon>Bacillales</taxon>
        <taxon>Bacillaceae</taxon>
        <taxon>Gracilibacillus</taxon>
    </lineage>
</organism>
<accession>A0A1M7N8S9</accession>
<gene>
    <name evidence="7" type="ORF">SAMN05216179_1580</name>
</gene>
<comment type="cofactor">
    <cofactor evidence="1">
        <name>FMN</name>
        <dbReference type="ChEBI" id="CHEBI:58210"/>
    </cofactor>
</comment>
<feature type="domain" description="Nitroreductase" evidence="6">
    <location>
        <begin position="7"/>
        <end position="56"/>
    </location>
</feature>
<dbReference type="Proteomes" id="UP000184184">
    <property type="component" value="Unassembled WGS sequence"/>
</dbReference>
<evidence type="ECO:0000313" key="7">
    <source>
        <dbReference type="EMBL" id="SHM99991.1"/>
    </source>
</evidence>
<keyword evidence="4" id="KW-0288">FMN</keyword>
<dbReference type="GO" id="GO:0016491">
    <property type="term" value="F:oxidoreductase activity"/>
    <property type="evidence" value="ECO:0007669"/>
    <property type="project" value="UniProtKB-KW"/>
</dbReference>
<dbReference type="Pfam" id="PF00881">
    <property type="entry name" value="Nitroreductase"/>
    <property type="match status" value="1"/>
</dbReference>
<dbReference type="RefSeq" id="WP_073201300.1">
    <property type="nucleotide sequence ID" value="NZ_FRCZ01000002.1"/>
</dbReference>
<sequence length="175" mass="19654">MDVLEAIKNRREITKYQDRTIEKDVLESVVDATYFAPIGNNLPSKDIIVVTEQEKLIALKDTTPFMPWIVDAKAAVVITGRPDISKYWLQDSSIASGYCWLEAVNQGLCGAFGAIYHAEDAEESERREGHARNVLNIPSDRRVVAIIGLGYPAETKPPKKHIPKENIVHYQSFSQ</sequence>
<proteinExistence type="inferred from homology"/>
<dbReference type="STRING" id="1027249.SAMN05216179_1580"/>
<protein>
    <submittedName>
        <fullName evidence="7">Nitroreductase</fullName>
    </submittedName>
</protein>
<evidence type="ECO:0000256" key="1">
    <source>
        <dbReference type="ARBA" id="ARBA00001917"/>
    </source>
</evidence>
<dbReference type="PANTHER" id="PTHR43673">
    <property type="entry name" value="NAD(P)H NITROREDUCTASE YDGI-RELATED"/>
    <property type="match status" value="1"/>
</dbReference>
<dbReference type="AlphaFoldDB" id="A0A1M7N8S9"/>
<keyword evidence="3" id="KW-0285">Flavoprotein</keyword>
<evidence type="ECO:0000256" key="3">
    <source>
        <dbReference type="ARBA" id="ARBA00022630"/>
    </source>
</evidence>
<dbReference type="EMBL" id="FRCZ01000002">
    <property type="protein sequence ID" value="SHM99991.1"/>
    <property type="molecule type" value="Genomic_DNA"/>
</dbReference>
<dbReference type="SUPFAM" id="SSF55469">
    <property type="entry name" value="FMN-dependent nitroreductase-like"/>
    <property type="match status" value="1"/>
</dbReference>
<evidence type="ECO:0000256" key="4">
    <source>
        <dbReference type="ARBA" id="ARBA00022643"/>
    </source>
</evidence>
<reference evidence="7 8" key="1">
    <citation type="submission" date="2016-11" db="EMBL/GenBank/DDBJ databases">
        <authorList>
            <person name="Jaros S."/>
            <person name="Januszkiewicz K."/>
            <person name="Wedrychowicz H."/>
        </authorList>
    </citation>
    <scope>NUCLEOTIDE SEQUENCE [LARGE SCALE GENOMIC DNA]</scope>
    <source>
        <strain evidence="7 8">CGMCC 1.10681</strain>
    </source>
</reference>